<evidence type="ECO:0000313" key="2">
    <source>
        <dbReference type="Proteomes" id="UP000887159"/>
    </source>
</evidence>
<comment type="caution">
    <text evidence="1">The sequence shown here is derived from an EMBL/GenBank/DDBJ whole genome shotgun (WGS) entry which is preliminary data.</text>
</comment>
<dbReference type="EMBL" id="BMAU01021203">
    <property type="protein sequence ID" value="GFX98760.1"/>
    <property type="molecule type" value="Genomic_DNA"/>
</dbReference>
<name>A0A8X6RYG4_TRICX</name>
<organism evidence="1 2">
    <name type="scientific">Trichonephila clavipes</name>
    <name type="common">Golden silk orbweaver</name>
    <name type="synonym">Nephila clavipes</name>
    <dbReference type="NCBI Taxonomy" id="2585209"/>
    <lineage>
        <taxon>Eukaryota</taxon>
        <taxon>Metazoa</taxon>
        <taxon>Ecdysozoa</taxon>
        <taxon>Arthropoda</taxon>
        <taxon>Chelicerata</taxon>
        <taxon>Arachnida</taxon>
        <taxon>Araneae</taxon>
        <taxon>Araneomorphae</taxon>
        <taxon>Entelegynae</taxon>
        <taxon>Araneoidea</taxon>
        <taxon>Nephilidae</taxon>
        <taxon>Trichonephila</taxon>
    </lineage>
</organism>
<dbReference type="AlphaFoldDB" id="A0A8X6RYG4"/>
<dbReference type="Proteomes" id="UP000887159">
    <property type="component" value="Unassembled WGS sequence"/>
</dbReference>
<protein>
    <submittedName>
        <fullName evidence="1">Uncharacterized protein</fullName>
    </submittedName>
</protein>
<evidence type="ECO:0000313" key="1">
    <source>
        <dbReference type="EMBL" id="GFX98760.1"/>
    </source>
</evidence>
<keyword evidence="2" id="KW-1185">Reference proteome</keyword>
<sequence length="131" mass="14942">MLIEGSDFDTLALRELLKAKGEINHSCLPTQNGIINLIGTKARVSIVEGIKKVQFLAIIKDTAYYLSMQKNRLTHHDVSRTIRPADLKFAIGPFLSWSRDPLQKRFCRSRQPGAIVRGQEALRIEFLFLNY</sequence>
<proteinExistence type="predicted"/>
<accession>A0A8X6RYG4</accession>
<reference evidence="1" key="1">
    <citation type="submission" date="2020-08" db="EMBL/GenBank/DDBJ databases">
        <title>Multicomponent nature underlies the extraordinary mechanical properties of spider dragline silk.</title>
        <authorList>
            <person name="Kono N."/>
            <person name="Nakamura H."/>
            <person name="Mori M."/>
            <person name="Yoshida Y."/>
            <person name="Ohtoshi R."/>
            <person name="Malay A.D."/>
            <person name="Moran D.A.P."/>
            <person name="Tomita M."/>
            <person name="Numata K."/>
            <person name="Arakawa K."/>
        </authorList>
    </citation>
    <scope>NUCLEOTIDE SEQUENCE</scope>
</reference>
<gene>
    <name evidence="1" type="ORF">TNCV_1503371</name>
</gene>